<feature type="domain" description="Methyl-accepting transducer" evidence="8">
    <location>
        <begin position="137"/>
        <end position="373"/>
    </location>
</feature>
<dbReference type="SMART" id="SM00304">
    <property type="entry name" value="HAMP"/>
    <property type="match status" value="1"/>
</dbReference>
<comment type="subcellular location">
    <subcellularLocation>
        <location evidence="1">Cell membrane</location>
    </subcellularLocation>
</comment>
<dbReference type="SUPFAM" id="SSF58104">
    <property type="entry name" value="Methyl-accepting chemotaxis protein (MCP) signaling domain"/>
    <property type="match status" value="1"/>
</dbReference>
<dbReference type="GO" id="GO:0007165">
    <property type="term" value="P:signal transduction"/>
    <property type="evidence" value="ECO:0007669"/>
    <property type="project" value="UniProtKB-KW"/>
</dbReference>
<reference evidence="10" key="1">
    <citation type="submission" date="2010-12" db="EMBL/GenBank/DDBJ databases">
        <title>Complete sequence of Bacillus cellulosilyticus DSM 2522.</title>
        <authorList>
            <consortium name="US DOE Joint Genome Institute"/>
            <person name="Lucas S."/>
            <person name="Copeland A."/>
            <person name="Lapidus A."/>
            <person name="Cheng J.-F."/>
            <person name="Bruce D."/>
            <person name="Goodwin L."/>
            <person name="Pitluck S."/>
            <person name="Chertkov O."/>
            <person name="Detter J.C."/>
            <person name="Han C."/>
            <person name="Tapia R."/>
            <person name="Land M."/>
            <person name="Hauser L."/>
            <person name="Jeffries C."/>
            <person name="Kyrpides N."/>
            <person name="Ivanova N."/>
            <person name="Mikhailova N."/>
            <person name="Brumm P."/>
            <person name="Mead D."/>
            <person name="Woyke T."/>
        </authorList>
    </citation>
    <scope>NUCLEOTIDE SEQUENCE [LARGE SCALE GENOMIC DNA]</scope>
    <source>
        <strain evidence="10">DSM 2522</strain>
    </source>
</reference>
<dbReference type="PANTHER" id="PTHR32089">
    <property type="entry name" value="METHYL-ACCEPTING CHEMOTAXIS PROTEIN MCPB"/>
    <property type="match status" value="1"/>
</dbReference>
<dbReference type="EMBL" id="CP002394">
    <property type="protein sequence ID" value="ADU32194.1"/>
    <property type="molecule type" value="Genomic_DNA"/>
</dbReference>
<feature type="domain" description="HAMP" evidence="9">
    <location>
        <begin position="66"/>
        <end position="118"/>
    </location>
</feature>
<dbReference type="STRING" id="649639.Bcell_3961"/>
<dbReference type="InterPro" id="IPR003660">
    <property type="entry name" value="HAMP_dom"/>
</dbReference>
<dbReference type="PROSITE" id="PS50111">
    <property type="entry name" value="CHEMOTAXIS_TRANSDUC_2"/>
    <property type="match status" value="1"/>
</dbReference>
<keyword evidence="4 6" id="KW-0807">Transducer</keyword>
<dbReference type="Gene3D" id="6.10.340.10">
    <property type="match status" value="1"/>
</dbReference>
<name>E6TVR6_EVAC2</name>
<evidence type="ECO:0000256" key="4">
    <source>
        <dbReference type="ARBA" id="ARBA00023224"/>
    </source>
</evidence>
<dbReference type="InterPro" id="IPR004089">
    <property type="entry name" value="MCPsignal_dom"/>
</dbReference>
<feature type="transmembrane region" description="Helical" evidence="7">
    <location>
        <begin position="50"/>
        <end position="69"/>
    </location>
</feature>
<dbReference type="Pfam" id="PF00672">
    <property type="entry name" value="HAMP"/>
    <property type="match status" value="1"/>
</dbReference>
<evidence type="ECO:0000256" key="6">
    <source>
        <dbReference type="PROSITE-ProRule" id="PRU00284"/>
    </source>
</evidence>
<keyword evidence="3 7" id="KW-0472">Membrane</keyword>
<dbReference type="PANTHER" id="PTHR32089:SF112">
    <property type="entry name" value="LYSOZYME-LIKE PROTEIN-RELATED"/>
    <property type="match status" value="1"/>
</dbReference>
<comment type="similarity">
    <text evidence="5">Belongs to the methyl-accepting chemotaxis (MCP) protein family.</text>
</comment>
<dbReference type="Proteomes" id="UP000001401">
    <property type="component" value="Chromosome"/>
</dbReference>
<evidence type="ECO:0000313" key="11">
    <source>
        <dbReference type="Proteomes" id="UP000001401"/>
    </source>
</evidence>
<keyword evidence="7" id="KW-1133">Transmembrane helix</keyword>
<keyword evidence="11" id="KW-1185">Reference proteome</keyword>
<evidence type="ECO:0000256" key="7">
    <source>
        <dbReference type="SAM" id="Phobius"/>
    </source>
</evidence>
<dbReference type="RefSeq" id="WP_013490524.1">
    <property type="nucleotide sequence ID" value="NC_014829.1"/>
</dbReference>
<dbReference type="SMART" id="SM00283">
    <property type="entry name" value="MA"/>
    <property type="match status" value="1"/>
</dbReference>
<sequence>MNFVKGLQFKIICALIVVLTVNAFIVGQVVRLIENIDADLGVIGLVLNNAINIITATVLISFLLFYLVLRPLKRIHKVIKSIEDGDLHTRLDLKSKDEIGVLGKRLDLLFENLEKFSKAQEKQFDTIESFTTESVERMDNLSDNIHAIKQSSDKVSAQSQDLLSSFEETASSAETMSERLTTIDGKTKALSDLFEDITTKAEKGITDIEATSQLLHTVGEETEQSKVDMSKLATDISSIHEVISLIHDISEQTNLLALNASIEAARAGEHGRGFSIVADEVRKLAENSVDATTKITDTINAILDEVKETQVKTTERAETIQSGSQQIVSMSTNLEDIAKSILDNKSIIEEINESTTALSEASSEVANMMENVTGKTEGSTEEIMTIDQQLELQLQAAESLKETLARLNKTFDKVDAISDDKALKMVN</sequence>
<dbReference type="HOGENOM" id="CLU_000445_107_18_9"/>
<dbReference type="eggNOG" id="COG0840">
    <property type="taxonomic scope" value="Bacteria"/>
</dbReference>
<evidence type="ECO:0000259" key="9">
    <source>
        <dbReference type="PROSITE" id="PS50885"/>
    </source>
</evidence>
<gene>
    <name evidence="10" type="ordered locus">Bcell_3961</name>
</gene>
<dbReference type="PROSITE" id="PS50885">
    <property type="entry name" value="HAMP"/>
    <property type="match status" value="1"/>
</dbReference>
<evidence type="ECO:0000256" key="3">
    <source>
        <dbReference type="ARBA" id="ARBA00023136"/>
    </source>
</evidence>
<dbReference type="AlphaFoldDB" id="E6TVR6"/>
<proteinExistence type="inferred from homology"/>
<dbReference type="CDD" id="cd06225">
    <property type="entry name" value="HAMP"/>
    <property type="match status" value="1"/>
</dbReference>
<protein>
    <submittedName>
        <fullName evidence="10">Methyl-accepting chemotaxis sensory transducer</fullName>
    </submittedName>
</protein>
<dbReference type="KEGG" id="bco:Bcell_3961"/>
<organism evidence="10 11">
    <name type="scientific">Evansella cellulosilytica (strain ATCC 21833 / DSM 2522 / FERM P-1141 / JCM 9156 / N-4)</name>
    <name type="common">Bacillus cellulosilyticus</name>
    <dbReference type="NCBI Taxonomy" id="649639"/>
    <lineage>
        <taxon>Bacteria</taxon>
        <taxon>Bacillati</taxon>
        <taxon>Bacillota</taxon>
        <taxon>Bacilli</taxon>
        <taxon>Bacillales</taxon>
        <taxon>Bacillaceae</taxon>
        <taxon>Evansella</taxon>
    </lineage>
</organism>
<dbReference type="GO" id="GO:0005886">
    <property type="term" value="C:plasma membrane"/>
    <property type="evidence" value="ECO:0007669"/>
    <property type="project" value="UniProtKB-SubCell"/>
</dbReference>
<evidence type="ECO:0000259" key="8">
    <source>
        <dbReference type="PROSITE" id="PS50111"/>
    </source>
</evidence>
<evidence type="ECO:0000256" key="5">
    <source>
        <dbReference type="ARBA" id="ARBA00029447"/>
    </source>
</evidence>
<accession>E6TVR6</accession>
<evidence type="ECO:0000256" key="2">
    <source>
        <dbReference type="ARBA" id="ARBA00022475"/>
    </source>
</evidence>
<dbReference type="Pfam" id="PF00015">
    <property type="entry name" value="MCPsignal"/>
    <property type="match status" value="1"/>
</dbReference>
<evidence type="ECO:0000256" key="1">
    <source>
        <dbReference type="ARBA" id="ARBA00004236"/>
    </source>
</evidence>
<keyword evidence="7" id="KW-0812">Transmembrane</keyword>
<keyword evidence="2" id="KW-1003">Cell membrane</keyword>
<evidence type="ECO:0000313" key="10">
    <source>
        <dbReference type="EMBL" id="ADU32194.1"/>
    </source>
</evidence>
<dbReference type="Gene3D" id="1.10.287.950">
    <property type="entry name" value="Methyl-accepting chemotaxis protein"/>
    <property type="match status" value="1"/>
</dbReference>
<feature type="transmembrane region" description="Helical" evidence="7">
    <location>
        <begin position="12"/>
        <end position="30"/>
    </location>
</feature>